<evidence type="ECO:0000256" key="11">
    <source>
        <dbReference type="SAM" id="MobiDB-lite"/>
    </source>
</evidence>
<evidence type="ECO:0000256" key="2">
    <source>
        <dbReference type="ARBA" id="ARBA00022741"/>
    </source>
</evidence>
<accession>F0SN08</accession>
<evidence type="ECO:0000256" key="3">
    <source>
        <dbReference type="ARBA" id="ARBA00022801"/>
    </source>
</evidence>
<dbReference type="GO" id="GO:0005524">
    <property type="term" value="F:ATP binding"/>
    <property type="evidence" value="ECO:0007669"/>
    <property type="project" value="UniProtKB-UniRule"/>
</dbReference>
<comment type="similarity">
    <text evidence="1">Belongs to the helicase family. UvrD subfamily.</text>
</comment>
<keyword evidence="2 10" id="KW-0547">Nucleotide-binding</keyword>
<evidence type="ECO:0000313" key="15">
    <source>
        <dbReference type="Proteomes" id="UP000006860"/>
    </source>
</evidence>
<dbReference type="InterPro" id="IPR027417">
    <property type="entry name" value="P-loop_NTPase"/>
</dbReference>
<reference evidence="15" key="1">
    <citation type="submission" date="2011-02" db="EMBL/GenBank/DDBJ databases">
        <title>The complete genome of Planctomyces brasiliensis DSM 5305.</title>
        <authorList>
            <person name="Lucas S."/>
            <person name="Copeland A."/>
            <person name="Lapidus A."/>
            <person name="Bruce D."/>
            <person name="Goodwin L."/>
            <person name="Pitluck S."/>
            <person name="Kyrpides N."/>
            <person name="Mavromatis K."/>
            <person name="Pagani I."/>
            <person name="Ivanova N."/>
            <person name="Ovchinnikova G."/>
            <person name="Lu M."/>
            <person name="Detter J.C."/>
            <person name="Han C."/>
            <person name="Land M."/>
            <person name="Hauser L."/>
            <person name="Markowitz V."/>
            <person name="Cheng J.-F."/>
            <person name="Hugenholtz P."/>
            <person name="Woyke T."/>
            <person name="Wu D."/>
            <person name="Tindall B."/>
            <person name="Pomrenke H.G."/>
            <person name="Brambilla E."/>
            <person name="Klenk H.-P."/>
            <person name="Eisen J.A."/>
        </authorList>
    </citation>
    <scope>NUCLEOTIDE SEQUENCE [LARGE SCALE GENOMIC DNA]</scope>
    <source>
        <strain evidence="15">ATCC 49424 / DSM 5305 / JCM 21570 / NBRC 103401 / IFAM 1448</strain>
    </source>
</reference>
<dbReference type="eggNOG" id="COG0210">
    <property type="taxonomic scope" value="Bacteria"/>
</dbReference>
<feature type="binding site" evidence="10">
    <location>
        <begin position="29"/>
        <end position="36"/>
    </location>
    <ligand>
        <name>ATP</name>
        <dbReference type="ChEBI" id="CHEBI:30616"/>
    </ligand>
</feature>
<evidence type="ECO:0000256" key="7">
    <source>
        <dbReference type="ARBA" id="ARBA00034617"/>
    </source>
</evidence>
<name>F0SN08_RUBBR</name>
<evidence type="ECO:0000256" key="8">
    <source>
        <dbReference type="ARBA" id="ARBA00034808"/>
    </source>
</evidence>
<evidence type="ECO:0000256" key="4">
    <source>
        <dbReference type="ARBA" id="ARBA00022806"/>
    </source>
</evidence>
<feature type="region of interest" description="Disordered" evidence="11">
    <location>
        <begin position="643"/>
        <end position="665"/>
    </location>
</feature>
<dbReference type="GO" id="GO:0003677">
    <property type="term" value="F:DNA binding"/>
    <property type="evidence" value="ECO:0007669"/>
    <property type="project" value="InterPro"/>
</dbReference>
<dbReference type="Proteomes" id="UP000006860">
    <property type="component" value="Chromosome"/>
</dbReference>
<feature type="domain" description="UvrD-like helicase ATP-binding" evidence="12">
    <location>
        <begin position="8"/>
        <end position="286"/>
    </location>
</feature>
<dbReference type="PROSITE" id="PS51198">
    <property type="entry name" value="UVRD_HELICASE_ATP_BIND"/>
    <property type="match status" value="1"/>
</dbReference>
<dbReference type="InterPro" id="IPR013986">
    <property type="entry name" value="DExx_box_DNA_helicase_dom_sf"/>
</dbReference>
<gene>
    <name evidence="14" type="ordered locus">Plabr_2411</name>
</gene>
<comment type="catalytic activity">
    <reaction evidence="7">
        <text>Couples ATP hydrolysis with the unwinding of duplex DNA by translocating in the 3'-5' direction.</text>
        <dbReference type="EC" id="5.6.2.4"/>
    </reaction>
</comment>
<dbReference type="EC" id="5.6.2.4" evidence="8"/>
<keyword evidence="5 10" id="KW-0067">ATP-binding</keyword>
<feature type="compositionally biased region" description="Basic and acidic residues" evidence="11">
    <location>
        <begin position="643"/>
        <end position="656"/>
    </location>
</feature>
<evidence type="ECO:0000259" key="13">
    <source>
        <dbReference type="PROSITE" id="PS51217"/>
    </source>
</evidence>
<dbReference type="PROSITE" id="PS51217">
    <property type="entry name" value="UVRD_HELICASE_CTER"/>
    <property type="match status" value="1"/>
</dbReference>
<dbReference type="GO" id="GO:0005829">
    <property type="term" value="C:cytosol"/>
    <property type="evidence" value="ECO:0007669"/>
    <property type="project" value="TreeGrafter"/>
</dbReference>
<keyword evidence="6" id="KW-0413">Isomerase</keyword>
<dbReference type="InterPro" id="IPR000212">
    <property type="entry name" value="DNA_helicase_UvrD/REP"/>
</dbReference>
<keyword evidence="15" id="KW-1185">Reference proteome</keyword>
<dbReference type="Gene3D" id="1.10.10.160">
    <property type="match status" value="1"/>
</dbReference>
<dbReference type="InterPro" id="IPR014017">
    <property type="entry name" value="DNA_helicase_UvrD-like_C"/>
</dbReference>
<evidence type="ECO:0000256" key="10">
    <source>
        <dbReference type="PROSITE-ProRule" id="PRU00560"/>
    </source>
</evidence>
<evidence type="ECO:0000259" key="12">
    <source>
        <dbReference type="PROSITE" id="PS51198"/>
    </source>
</evidence>
<dbReference type="STRING" id="756272.Plabr_2411"/>
<comment type="catalytic activity">
    <reaction evidence="9">
        <text>ATP + H2O = ADP + phosphate + H(+)</text>
        <dbReference type="Rhea" id="RHEA:13065"/>
        <dbReference type="ChEBI" id="CHEBI:15377"/>
        <dbReference type="ChEBI" id="CHEBI:15378"/>
        <dbReference type="ChEBI" id="CHEBI:30616"/>
        <dbReference type="ChEBI" id="CHEBI:43474"/>
        <dbReference type="ChEBI" id="CHEBI:456216"/>
        <dbReference type="EC" id="5.6.2.4"/>
    </reaction>
</comment>
<dbReference type="AlphaFoldDB" id="F0SN08"/>
<evidence type="ECO:0000313" key="14">
    <source>
        <dbReference type="EMBL" id="ADY60012.1"/>
    </source>
</evidence>
<evidence type="ECO:0000256" key="5">
    <source>
        <dbReference type="ARBA" id="ARBA00022840"/>
    </source>
</evidence>
<evidence type="ECO:0000256" key="1">
    <source>
        <dbReference type="ARBA" id="ARBA00009922"/>
    </source>
</evidence>
<keyword evidence="4 10" id="KW-0347">Helicase</keyword>
<dbReference type="GO" id="GO:0043138">
    <property type="term" value="F:3'-5' DNA helicase activity"/>
    <property type="evidence" value="ECO:0007669"/>
    <property type="project" value="UniProtKB-EC"/>
</dbReference>
<dbReference type="EMBL" id="CP002546">
    <property type="protein sequence ID" value="ADY60012.1"/>
    <property type="molecule type" value="Genomic_DNA"/>
</dbReference>
<dbReference type="KEGG" id="pbs:Plabr_2411"/>
<proteinExistence type="inferred from homology"/>
<dbReference type="GO" id="GO:0000725">
    <property type="term" value="P:recombinational repair"/>
    <property type="evidence" value="ECO:0007669"/>
    <property type="project" value="TreeGrafter"/>
</dbReference>
<protein>
    <recommendedName>
        <fullName evidence="8">DNA 3'-5' helicase</fullName>
        <ecNumber evidence="8">5.6.2.4</ecNumber>
    </recommendedName>
</protein>
<dbReference type="PANTHER" id="PTHR11070">
    <property type="entry name" value="UVRD / RECB / PCRA DNA HELICASE FAMILY MEMBER"/>
    <property type="match status" value="1"/>
</dbReference>
<dbReference type="PANTHER" id="PTHR11070:SF64">
    <property type="entry name" value="ATP-DEPENDENT DNA HELICASE REP"/>
    <property type="match status" value="1"/>
</dbReference>
<dbReference type="SUPFAM" id="SSF52540">
    <property type="entry name" value="P-loop containing nucleoside triphosphate hydrolases"/>
    <property type="match status" value="1"/>
</dbReference>
<sequence>MSTRKLLESLNPSQREAAETREGPLLVLAGAGTGKTRVITTRMALLIGTGTQADRILSVTFTNKAAKEMAQRLQAILGRRKTKPWISTFHALCVRILRQEIEALGYRSTFTIVDRGDQESLARDVLRSIRVQESSLKPGDLLAIVSRWKSAGVAPANAQDYAVDDKEFLAALAYRKYCDRMRARNSVDFDDLLLLTDQLFQEHPEALQRQQDRFDYVQIDEYQDTNQLQFRLVQALVAPHQNLCVVGDDDQSIYAWRGAEVKHILSFQNHFPAAKVVRLEDNYRCTDSILDVANRLVSFNRDRHHKVLRSNKQSVEPVRYEKFPDEVTEAERIVLEISYLVSQRNKEPGDFAILFRTNEQPRAFESELRRRQIPYVILGSQSFFDRKEIRDLMAYMRVLAEPNDESALLRIINTPSRGIGSSSVEKVLQRAVREGIPFFAAARKVAADGELSGKASAAIQRFEARVTQWRTEMNQPGRTFADQLRKLMEDTKYKHEIDRLYNEPAQKQARLESIEQLLDALDDYSRRTAKPNLHEFLDEVALNDKDDFATDDKAKELQKNAVKLLTIHSAKGLEFPRVYLVGLEEGLLPHKRAVEGTRKDIEEERRLTYVGVTRAQESLTMTFAATRRKWGKPRKTIPSRFLFEMRTDRQNEKGLDPEEEPAESQ</sequence>
<dbReference type="Pfam" id="PF00580">
    <property type="entry name" value="UvrD-helicase"/>
    <property type="match status" value="1"/>
</dbReference>
<dbReference type="HOGENOM" id="CLU_004585_5_2_0"/>
<dbReference type="Pfam" id="PF13361">
    <property type="entry name" value="UvrD_C"/>
    <property type="match status" value="1"/>
</dbReference>
<dbReference type="CDD" id="cd17932">
    <property type="entry name" value="DEXQc_UvrD"/>
    <property type="match status" value="1"/>
</dbReference>
<evidence type="ECO:0000256" key="6">
    <source>
        <dbReference type="ARBA" id="ARBA00023235"/>
    </source>
</evidence>
<dbReference type="Gene3D" id="3.40.50.300">
    <property type="entry name" value="P-loop containing nucleotide triphosphate hydrolases"/>
    <property type="match status" value="2"/>
</dbReference>
<keyword evidence="3 10" id="KW-0378">Hydrolase</keyword>
<dbReference type="RefSeq" id="WP_013628736.1">
    <property type="nucleotide sequence ID" value="NC_015174.1"/>
</dbReference>
<organism evidence="14 15">
    <name type="scientific">Rubinisphaera brasiliensis (strain ATCC 49424 / DSM 5305 / JCM 21570 / IAM 15109 / NBRC 103401 / IFAM 1448)</name>
    <name type="common">Planctomyces brasiliensis</name>
    <dbReference type="NCBI Taxonomy" id="756272"/>
    <lineage>
        <taxon>Bacteria</taxon>
        <taxon>Pseudomonadati</taxon>
        <taxon>Planctomycetota</taxon>
        <taxon>Planctomycetia</taxon>
        <taxon>Planctomycetales</taxon>
        <taxon>Planctomycetaceae</taxon>
        <taxon>Rubinisphaera</taxon>
    </lineage>
</organism>
<evidence type="ECO:0000256" key="9">
    <source>
        <dbReference type="ARBA" id="ARBA00048988"/>
    </source>
</evidence>
<dbReference type="InterPro" id="IPR014016">
    <property type="entry name" value="UvrD-like_ATP-bd"/>
</dbReference>
<dbReference type="Gene3D" id="1.10.486.10">
    <property type="entry name" value="PCRA, domain 4"/>
    <property type="match status" value="1"/>
</dbReference>
<dbReference type="OrthoDB" id="9810135at2"/>
<dbReference type="GO" id="GO:0016887">
    <property type="term" value="F:ATP hydrolysis activity"/>
    <property type="evidence" value="ECO:0007669"/>
    <property type="project" value="RHEA"/>
</dbReference>
<feature type="domain" description="UvrD-like helicase C-terminal" evidence="13">
    <location>
        <begin position="287"/>
        <end position="572"/>
    </location>
</feature>